<keyword evidence="10" id="KW-0496">Mitochondrion</keyword>
<evidence type="ECO:0000256" key="2">
    <source>
        <dbReference type="ARBA" id="ARBA00004298"/>
    </source>
</evidence>
<dbReference type="GO" id="GO:0022900">
    <property type="term" value="P:electron transport chain"/>
    <property type="evidence" value="ECO:0007669"/>
    <property type="project" value="InterPro"/>
</dbReference>
<evidence type="ECO:0000256" key="10">
    <source>
        <dbReference type="ARBA" id="ARBA00023128"/>
    </source>
</evidence>
<dbReference type="InterPro" id="IPR012576">
    <property type="entry name" value="NDUFB3"/>
</dbReference>
<keyword evidence="5" id="KW-0679">Respiratory chain</keyword>
<evidence type="ECO:0000256" key="6">
    <source>
        <dbReference type="ARBA" id="ARBA00022692"/>
    </source>
</evidence>
<keyword evidence="8" id="KW-0249">Electron transport</keyword>
<evidence type="ECO:0000256" key="5">
    <source>
        <dbReference type="ARBA" id="ARBA00022660"/>
    </source>
</evidence>
<keyword evidence="4" id="KW-0813">Transport</keyword>
<evidence type="ECO:0000313" key="12">
    <source>
        <dbReference type="EMBL" id="AQS22559.1"/>
    </source>
</evidence>
<name>A0A1S6GL17_9MAXI</name>
<comment type="subcellular location">
    <subcellularLocation>
        <location evidence="2">Mitochondrion inner membrane</location>
        <topology evidence="2">Single-pass membrane protein</topology>
        <orientation evidence="2">Matrix side</orientation>
    </subcellularLocation>
</comment>
<evidence type="ECO:0000256" key="1">
    <source>
        <dbReference type="ARBA" id="ARBA00003195"/>
    </source>
</evidence>
<keyword evidence="7" id="KW-0999">Mitochondrion inner membrane</keyword>
<protein>
    <submittedName>
        <fullName evidence="12">NADH dehydrogenase 1 beta subcomplex subunit 3</fullName>
    </submittedName>
</protein>
<dbReference type="AlphaFoldDB" id="A0A1S6GL17"/>
<keyword evidence="6" id="KW-0812">Transmembrane</keyword>
<dbReference type="EMBL" id="KY314125">
    <property type="protein sequence ID" value="AQS22559.1"/>
    <property type="molecule type" value="mRNA"/>
</dbReference>
<comment type="similarity">
    <text evidence="3">Belongs to the complex I NDUFB3 subunit family.</text>
</comment>
<keyword evidence="9" id="KW-1133">Transmembrane helix</keyword>
<keyword evidence="11" id="KW-0472">Membrane</keyword>
<evidence type="ECO:0000256" key="3">
    <source>
        <dbReference type="ARBA" id="ARBA00005667"/>
    </source>
</evidence>
<organism evidence="12">
    <name type="scientific">Pseudodiaptomus poplesia</name>
    <dbReference type="NCBI Taxonomy" id="213370"/>
    <lineage>
        <taxon>Eukaryota</taxon>
        <taxon>Metazoa</taxon>
        <taxon>Ecdysozoa</taxon>
        <taxon>Arthropoda</taxon>
        <taxon>Crustacea</taxon>
        <taxon>Multicrustacea</taxon>
        <taxon>Hexanauplia</taxon>
        <taxon>Copepoda</taxon>
        <taxon>Calanoida</taxon>
        <taxon>Pseudodiaptomidae</taxon>
        <taxon>Pseudodiaptomus</taxon>
    </lineage>
</organism>
<sequence length="100" mass="11334">MGGDHGMKIPDWKSFTVGEHTPELLKLQKMLDSLGLKDPWLRNEVWRYDRRDPVNVEYKVAARRALSRGVLPGLGLAIISAGIHYYRQSGEDHGHGHGHH</sequence>
<comment type="function">
    <text evidence="1">Accessory subunit of the mitochondrial membrane respiratory chain NADH dehydrogenase (Complex I), that is believed not to be involved in catalysis. Complex I functions in the transfer of electrons from NADH to the respiratory chain. The immediate electron acceptor for the enzyme is believed to be ubiquinone.</text>
</comment>
<proteinExistence type="evidence at transcript level"/>
<dbReference type="Pfam" id="PF08122">
    <property type="entry name" value="NDUF_B12"/>
    <property type="match status" value="1"/>
</dbReference>
<accession>A0A1S6GL17</accession>
<evidence type="ECO:0000256" key="7">
    <source>
        <dbReference type="ARBA" id="ARBA00022792"/>
    </source>
</evidence>
<reference evidence="12" key="1">
    <citation type="journal article" date="2017" name="Aquat. Toxicol.">
        <title>Spliced leader-based analyses reveal the effects of polycyclic aromatic hydrocarbons on gene expression in the copepod Pseudodiaptomus poplesia.</title>
        <authorList>
            <person name="Zhuang Y."/>
            <person name="Yang F."/>
            <person name="Xu D."/>
            <person name="Chen H."/>
            <person name="Zhang H."/>
            <person name="Liu G."/>
        </authorList>
    </citation>
    <scope>NUCLEOTIDE SEQUENCE</scope>
</reference>
<evidence type="ECO:0000256" key="8">
    <source>
        <dbReference type="ARBA" id="ARBA00022982"/>
    </source>
</evidence>
<dbReference type="GO" id="GO:0005743">
    <property type="term" value="C:mitochondrial inner membrane"/>
    <property type="evidence" value="ECO:0007669"/>
    <property type="project" value="UniProtKB-SubCell"/>
</dbReference>
<evidence type="ECO:0000256" key="11">
    <source>
        <dbReference type="ARBA" id="ARBA00023136"/>
    </source>
</evidence>
<evidence type="ECO:0000256" key="4">
    <source>
        <dbReference type="ARBA" id="ARBA00022448"/>
    </source>
</evidence>
<evidence type="ECO:0000256" key="9">
    <source>
        <dbReference type="ARBA" id="ARBA00022989"/>
    </source>
</evidence>